<dbReference type="InterPro" id="IPR015424">
    <property type="entry name" value="PyrdxlP-dep_Trfase"/>
</dbReference>
<dbReference type="CDD" id="cd07377">
    <property type="entry name" value="WHTH_GntR"/>
    <property type="match status" value="1"/>
</dbReference>
<dbReference type="EMBL" id="VIRS01000007">
    <property type="protein sequence ID" value="TQS44837.1"/>
    <property type="molecule type" value="Genomic_DNA"/>
</dbReference>
<organism evidence="8 9">
    <name type="scientific">Cryptosporangium phraense</name>
    <dbReference type="NCBI Taxonomy" id="2593070"/>
    <lineage>
        <taxon>Bacteria</taxon>
        <taxon>Bacillati</taxon>
        <taxon>Actinomycetota</taxon>
        <taxon>Actinomycetes</taxon>
        <taxon>Cryptosporangiales</taxon>
        <taxon>Cryptosporangiaceae</taxon>
        <taxon>Cryptosporangium</taxon>
    </lineage>
</organism>
<evidence type="ECO:0000256" key="5">
    <source>
        <dbReference type="ARBA" id="ARBA00023163"/>
    </source>
</evidence>
<dbReference type="InterPro" id="IPR051446">
    <property type="entry name" value="HTH_trans_reg/aminotransferase"/>
</dbReference>
<keyword evidence="2" id="KW-0663">Pyridoxal phosphate</keyword>
<reference evidence="8 9" key="1">
    <citation type="submission" date="2019-07" db="EMBL/GenBank/DDBJ databases">
        <title>Cryptosporangium phraense sp. nov., isolated from plant litter.</title>
        <authorList>
            <person name="Suriyachadkun C."/>
        </authorList>
    </citation>
    <scope>NUCLEOTIDE SEQUENCE [LARGE SCALE GENOMIC DNA]</scope>
    <source>
        <strain evidence="8 9">A-T 5661</strain>
    </source>
</reference>
<dbReference type="Proteomes" id="UP000317982">
    <property type="component" value="Unassembled WGS sequence"/>
</dbReference>
<dbReference type="GO" id="GO:0030170">
    <property type="term" value="F:pyridoxal phosphate binding"/>
    <property type="evidence" value="ECO:0007669"/>
    <property type="project" value="InterPro"/>
</dbReference>
<dbReference type="Gene3D" id="3.90.1150.10">
    <property type="entry name" value="Aspartate Aminotransferase, domain 1"/>
    <property type="match status" value="1"/>
</dbReference>
<sequence length="471" mass="47345">MASQYRITGSGAVGISASVENGIREGALPPGGVLPPVRQLAVDLGVSATTVAAAYADLRRRGLVETGGRRGTRIRPRPATAPLRSGSLAVPPGARDLSSGEPDLSLLPPLGPVLSRLDLRTTGYADDAVLPSVRALAAERLAADGVPSDALTLCSGAADAIERVLATRVRPGDRVAVESPAWGNLLDLLAALGVEPVGVAVDSSGPVPSSLSAALERGVSALIVTSRAHNPTGASVSPERAAALRAVLAGRDVLLIEDDHAAELAGVPLASLAGSVGSWAVVRSVSKPYGPDLRCALVAGDPVTVARVDGRRRLGPGWVSRLTQQVVAALWSSDDVDVWVQRAAGVYDARRGALVDALWGVGVEAWGRTGLNVWVPVVDETAAVAALRDAGIVVMPGSRYRVPGAGSSVEAAGVGTAGVGTAGVAPTGAAGVAPTGAAIRVTTSTLPVEDAPEVAVAIAAAATTRLPAPHA</sequence>
<evidence type="ECO:0000256" key="3">
    <source>
        <dbReference type="ARBA" id="ARBA00023015"/>
    </source>
</evidence>
<protein>
    <submittedName>
        <fullName evidence="8">Aminotransferase class I/II-fold pyridoxal phosphate-dependent enzyme</fullName>
    </submittedName>
</protein>
<evidence type="ECO:0000259" key="7">
    <source>
        <dbReference type="PROSITE" id="PS50949"/>
    </source>
</evidence>
<evidence type="ECO:0000313" key="9">
    <source>
        <dbReference type="Proteomes" id="UP000317982"/>
    </source>
</evidence>
<keyword evidence="4" id="KW-0238">DNA-binding</keyword>
<dbReference type="Gene3D" id="1.10.10.10">
    <property type="entry name" value="Winged helix-like DNA-binding domain superfamily/Winged helix DNA-binding domain"/>
    <property type="match status" value="1"/>
</dbReference>
<dbReference type="InterPro" id="IPR036388">
    <property type="entry name" value="WH-like_DNA-bd_sf"/>
</dbReference>
<gene>
    <name evidence="8" type="ORF">FL583_12860</name>
</gene>
<accession>A0A545AU14</accession>
<keyword evidence="8" id="KW-0808">Transferase</keyword>
<feature type="domain" description="HTH gntR-type" evidence="7">
    <location>
        <begin position="9"/>
        <end position="77"/>
    </location>
</feature>
<dbReference type="Gene3D" id="3.40.640.10">
    <property type="entry name" value="Type I PLP-dependent aspartate aminotransferase-like (Major domain)"/>
    <property type="match status" value="1"/>
</dbReference>
<dbReference type="InterPro" id="IPR015422">
    <property type="entry name" value="PyrdxlP-dep_Trfase_small"/>
</dbReference>
<dbReference type="SMART" id="SM00345">
    <property type="entry name" value="HTH_GNTR"/>
    <property type="match status" value="1"/>
</dbReference>
<dbReference type="SUPFAM" id="SSF46785">
    <property type="entry name" value="Winged helix' DNA-binding domain"/>
    <property type="match status" value="1"/>
</dbReference>
<dbReference type="GO" id="GO:0003677">
    <property type="term" value="F:DNA binding"/>
    <property type="evidence" value="ECO:0007669"/>
    <property type="project" value="UniProtKB-KW"/>
</dbReference>
<dbReference type="InterPro" id="IPR000524">
    <property type="entry name" value="Tscrpt_reg_HTH_GntR"/>
</dbReference>
<comment type="caution">
    <text evidence="8">The sequence shown here is derived from an EMBL/GenBank/DDBJ whole genome shotgun (WGS) entry which is preliminary data.</text>
</comment>
<dbReference type="PROSITE" id="PS50949">
    <property type="entry name" value="HTH_GNTR"/>
    <property type="match status" value="1"/>
</dbReference>
<dbReference type="GO" id="GO:0003700">
    <property type="term" value="F:DNA-binding transcription factor activity"/>
    <property type="evidence" value="ECO:0007669"/>
    <property type="project" value="InterPro"/>
</dbReference>
<dbReference type="InterPro" id="IPR004839">
    <property type="entry name" value="Aminotransferase_I/II_large"/>
</dbReference>
<dbReference type="InterPro" id="IPR015421">
    <property type="entry name" value="PyrdxlP-dep_Trfase_major"/>
</dbReference>
<feature type="region of interest" description="Disordered" evidence="6">
    <location>
        <begin position="67"/>
        <end position="102"/>
    </location>
</feature>
<keyword evidence="5" id="KW-0804">Transcription</keyword>
<name>A0A545AU14_9ACTN</name>
<keyword evidence="8" id="KW-0032">Aminotransferase</keyword>
<dbReference type="Pfam" id="PF00392">
    <property type="entry name" value="GntR"/>
    <property type="match status" value="1"/>
</dbReference>
<dbReference type="OrthoDB" id="4336542at2"/>
<evidence type="ECO:0000256" key="1">
    <source>
        <dbReference type="ARBA" id="ARBA00005384"/>
    </source>
</evidence>
<dbReference type="RefSeq" id="WP_142704818.1">
    <property type="nucleotide sequence ID" value="NZ_VIRS01000007.1"/>
</dbReference>
<dbReference type="Pfam" id="PF00155">
    <property type="entry name" value="Aminotran_1_2"/>
    <property type="match status" value="1"/>
</dbReference>
<evidence type="ECO:0000256" key="6">
    <source>
        <dbReference type="SAM" id="MobiDB-lite"/>
    </source>
</evidence>
<evidence type="ECO:0000256" key="4">
    <source>
        <dbReference type="ARBA" id="ARBA00023125"/>
    </source>
</evidence>
<dbReference type="CDD" id="cd00609">
    <property type="entry name" value="AAT_like"/>
    <property type="match status" value="1"/>
</dbReference>
<comment type="similarity">
    <text evidence="1">In the C-terminal section; belongs to the class-I pyridoxal-phosphate-dependent aminotransferase family.</text>
</comment>
<dbReference type="SUPFAM" id="SSF53383">
    <property type="entry name" value="PLP-dependent transferases"/>
    <property type="match status" value="1"/>
</dbReference>
<proteinExistence type="inferred from homology"/>
<dbReference type="PANTHER" id="PTHR46577:SF1">
    <property type="entry name" value="HTH-TYPE TRANSCRIPTIONAL REGULATORY PROTEIN GABR"/>
    <property type="match status" value="1"/>
</dbReference>
<dbReference type="PANTHER" id="PTHR46577">
    <property type="entry name" value="HTH-TYPE TRANSCRIPTIONAL REGULATORY PROTEIN GABR"/>
    <property type="match status" value="1"/>
</dbReference>
<dbReference type="InParanoid" id="A0A545AU14"/>
<dbReference type="GO" id="GO:0008483">
    <property type="term" value="F:transaminase activity"/>
    <property type="evidence" value="ECO:0007669"/>
    <property type="project" value="UniProtKB-KW"/>
</dbReference>
<evidence type="ECO:0000256" key="2">
    <source>
        <dbReference type="ARBA" id="ARBA00022898"/>
    </source>
</evidence>
<keyword evidence="9" id="KW-1185">Reference proteome</keyword>
<dbReference type="InterPro" id="IPR036390">
    <property type="entry name" value="WH_DNA-bd_sf"/>
</dbReference>
<dbReference type="AlphaFoldDB" id="A0A545AU14"/>
<evidence type="ECO:0000313" key="8">
    <source>
        <dbReference type="EMBL" id="TQS44837.1"/>
    </source>
</evidence>
<keyword evidence="3" id="KW-0805">Transcription regulation</keyword>